<evidence type="ECO:0000256" key="1">
    <source>
        <dbReference type="ARBA" id="ARBA00004496"/>
    </source>
</evidence>
<dbReference type="CDD" id="cd03353">
    <property type="entry name" value="LbH_GlmU_C"/>
    <property type="match status" value="1"/>
</dbReference>
<feature type="region of interest" description="N-acetyltransferase" evidence="20">
    <location>
        <begin position="261"/>
        <end position="461"/>
    </location>
</feature>
<feature type="binding site" evidence="20">
    <location>
        <begin position="90"/>
        <end position="91"/>
    </location>
    <ligand>
        <name>UDP-N-acetyl-alpha-D-glucosamine</name>
        <dbReference type="ChEBI" id="CHEBI:57705"/>
    </ligand>
</feature>
<dbReference type="InterPro" id="IPR005835">
    <property type="entry name" value="NTP_transferase_dom"/>
</dbReference>
<dbReference type="AlphaFoldDB" id="A0A7U4QLU4"/>
<evidence type="ECO:0000256" key="2">
    <source>
        <dbReference type="ARBA" id="ARBA00005166"/>
    </source>
</evidence>
<feature type="binding site" evidence="20">
    <location>
        <position position="450"/>
    </location>
    <ligand>
        <name>acetyl-CoA</name>
        <dbReference type="ChEBI" id="CHEBI:57288"/>
    </ligand>
</feature>
<evidence type="ECO:0000256" key="8">
    <source>
        <dbReference type="ARBA" id="ARBA00022695"/>
    </source>
</evidence>
<dbReference type="Pfam" id="PF25087">
    <property type="entry name" value="GMPPB_C"/>
    <property type="match status" value="1"/>
</dbReference>
<feature type="binding site" evidence="20">
    <location>
        <position position="166"/>
    </location>
    <ligand>
        <name>UDP-N-acetyl-alpha-D-glucosamine</name>
        <dbReference type="ChEBI" id="CHEBI:57705"/>
    </ligand>
</feature>
<keyword evidence="6 20" id="KW-0963">Cytoplasm</keyword>
<evidence type="ECO:0000256" key="10">
    <source>
        <dbReference type="ARBA" id="ARBA00022737"/>
    </source>
</evidence>
<dbReference type="Proteomes" id="UP000070560">
    <property type="component" value="Chromosome"/>
</dbReference>
<evidence type="ECO:0000256" key="16">
    <source>
        <dbReference type="ARBA" id="ARBA00023316"/>
    </source>
</evidence>
<feature type="binding site" evidence="20">
    <location>
        <position position="237"/>
    </location>
    <ligand>
        <name>Mg(2+)</name>
        <dbReference type="ChEBI" id="CHEBI:18420"/>
    </ligand>
</feature>
<dbReference type="GO" id="GO:0003977">
    <property type="term" value="F:UDP-N-acetylglucosamine diphosphorylase activity"/>
    <property type="evidence" value="ECO:0007669"/>
    <property type="project" value="UniProtKB-UniRule"/>
</dbReference>
<comment type="pathway">
    <text evidence="2 20">Nucleotide-sugar biosynthesis; UDP-N-acetyl-alpha-D-glucosamine biosynthesis; N-acetyl-alpha-D-glucosamine 1-phosphate from alpha-D-glucosamine 6-phosphate (route II): step 2/2.</text>
</comment>
<protein>
    <recommendedName>
        <fullName evidence="20">Bifunctional protein GlmU</fullName>
    </recommendedName>
    <domain>
        <recommendedName>
            <fullName evidence="20">UDP-N-acetylglucosamine pyrophosphorylase</fullName>
            <ecNumber evidence="20">2.7.7.23</ecNumber>
        </recommendedName>
        <alternativeName>
            <fullName evidence="20">N-acetylglucosamine-1-phosphate uridyltransferase</fullName>
        </alternativeName>
    </domain>
    <domain>
        <recommendedName>
            <fullName evidence="20">Glucosamine-1-phosphate N-acetyltransferase</fullName>
            <ecNumber evidence="20">2.3.1.157</ecNumber>
        </recommendedName>
    </domain>
</protein>
<dbReference type="PANTHER" id="PTHR43584">
    <property type="entry name" value="NUCLEOTIDYL TRANSFERASE"/>
    <property type="match status" value="1"/>
</dbReference>
<comment type="similarity">
    <text evidence="5 20">In the N-terminal section; belongs to the N-acetylglucosamine-1-phosphate uridyltransferase family.</text>
</comment>
<accession>A0A7U4QLU4</accession>
<comment type="subcellular location">
    <subcellularLocation>
        <location evidence="1 20">Cytoplasm</location>
    </subcellularLocation>
</comment>
<comment type="similarity">
    <text evidence="4 20">In the C-terminal section; belongs to the transferase hexapeptide repeat family.</text>
</comment>
<keyword evidence="15 20" id="KW-0012">Acyltransferase</keyword>
<dbReference type="GO" id="GO:0006048">
    <property type="term" value="P:UDP-N-acetylglucosamine biosynthetic process"/>
    <property type="evidence" value="ECO:0007669"/>
    <property type="project" value="UniProtKB-UniPathway"/>
</dbReference>
<keyword evidence="9 20" id="KW-0479">Metal-binding</keyword>
<feature type="domain" description="Nucleotidyl transferase" evidence="21">
    <location>
        <begin position="16"/>
        <end position="221"/>
    </location>
</feature>
<feature type="region of interest" description="Linker" evidence="20">
    <location>
        <begin position="240"/>
        <end position="260"/>
    </location>
</feature>
<keyword evidence="16 20" id="KW-0961">Cell wall biogenesis/degradation</keyword>
<feature type="binding site" evidence="20">
    <location>
        <position position="151"/>
    </location>
    <ligand>
        <name>UDP-N-acetyl-alpha-D-glucosamine</name>
        <dbReference type="ChEBI" id="CHEBI:57705"/>
    </ligand>
</feature>
<keyword evidence="13 20" id="KW-0573">Peptidoglycan synthesis</keyword>
<keyword evidence="11 20" id="KW-0460">Magnesium</keyword>
<dbReference type="InterPro" id="IPR018357">
    <property type="entry name" value="Hexapep_transf_CS"/>
</dbReference>
<feature type="domain" description="Mannose-1-phosphate guanyltransferase C-terminal" evidence="22">
    <location>
        <begin position="273"/>
        <end position="342"/>
    </location>
</feature>
<dbReference type="Gene3D" id="2.160.10.10">
    <property type="entry name" value="Hexapeptide repeat proteins"/>
    <property type="match status" value="1"/>
</dbReference>
<evidence type="ECO:0000313" key="24">
    <source>
        <dbReference type="Proteomes" id="UP000070560"/>
    </source>
</evidence>
<dbReference type="GO" id="GO:0000287">
    <property type="term" value="F:magnesium ion binding"/>
    <property type="evidence" value="ECO:0007669"/>
    <property type="project" value="UniProtKB-UniRule"/>
</dbReference>
<evidence type="ECO:0000313" key="23">
    <source>
        <dbReference type="EMBL" id="AMM41706.1"/>
    </source>
</evidence>
<dbReference type="EC" id="2.3.1.157" evidence="20"/>
<evidence type="ECO:0000256" key="9">
    <source>
        <dbReference type="ARBA" id="ARBA00022723"/>
    </source>
</evidence>
<evidence type="ECO:0000259" key="22">
    <source>
        <dbReference type="Pfam" id="PF25087"/>
    </source>
</evidence>
<dbReference type="InterPro" id="IPR029044">
    <property type="entry name" value="Nucleotide-diphossugar_trans"/>
</dbReference>
<feature type="binding site" evidence="20">
    <location>
        <position position="415"/>
    </location>
    <ligand>
        <name>acetyl-CoA</name>
        <dbReference type="ChEBI" id="CHEBI:57288"/>
    </ligand>
</feature>
<keyword evidence="14 20" id="KW-0511">Multifunctional enzyme</keyword>
<comment type="function">
    <text evidence="19 20">Catalyzes the last two sequential reactions in the de novo biosynthetic pathway for UDP-N-acetylglucosamine (UDP-GlcNAc). The C-terminal domain catalyzes the transfer of acetyl group from acetyl coenzyme A to glucosamine-1-phosphate (GlcN-1-P) to produce N-acetylglucosamine-1-phosphate (GlcNAc-1-P), which is converted into UDP-GlcNAc by the transfer of uridine 5-monophosphate (from uridine 5-triphosphate), a reaction catalyzed by the N-terminal domain.</text>
</comment>
<sequence>MAQLKEKIKFMLEFVPLVLAAGKGTRMKSAFPKVLHSLLGKPMVIYVLNALRAAKISPKIGVIIGYKAQEVQAAIAAPDIDFILQPQPMGTGHAIMCAQPFWEKAENVLVLNGDLPLIQTEIIIDLINLHQEKKSDVTFITALIKGETQYGVVIRNKAKKVKGIVEVAERKKVYHQCEINAGIYCFKTKFLEEFLPLLKPSVKKGEYYITDLINLGVSYHKNISTKTVDLEQVQGVNNRWELALCARILQHRILEKLMRDGVTIIAPENTYIEPDVDIGSDTVIESGVHLKGQTKIGKNCFIGTGTVIDNSMIADEVIIKPYCVITESQIETKATIGPFAHLRPLSHISSGARIGNFVEVKKSYVGAGSKASHLTYLGDTQVGAEVNIGAGTITCNYDGKRKHKTTIEDRAFIGSNTALVAPVKIGKNALIGAGSVITEDVPADTLAIARGKQVHKPRRKK</sequence>
<keyword evidence="8 20" id="KW-0548">Nucleotidyltransferase</keyword>
<dbReference type="GO" id="GO:0019134">
    <property type="term" value="F:glucosamine-1-phosphate N-acetyltransferase activity"/>
    <property type="evidence" value="ECO:0007669"/>
    <property type="project" value="UniProtKB-UniRule"/>
</dbReference>
<dbReference type="GO" id="GO:0071555">
    <property type="term" value="P:cell wall organization"/>
    <property type="evidence" value="ECO:0007669"/>
    <property type="project" value="UniProtKB-KW"/>
</dbReference>
<dbReference type="UniPathway" id="UPA00113">
    <property type="reaction ID" value="UER00532"/>
</dbReference>
<feature type="binding site" evidence="20">
    <location>
        <position position="237"/>
    </location>
    <ligand>
        <name>UDP-N-acetyl-alpha-D-glucosamine</name>
        <dbReference type="ChEBI" id="CHEBI:57705"/>
    </ligand>
</feature>
<dbReference type="InterPro" id="IPR038009">
    <property type="entry name" value="GlmU_C_LbH"/>
</dbReference>
<comment type="cofactor">
    <cofactor evidence="20">
        <name>Mg(2+)</name>
        <dbReference type="ChEBI" id="CHEBI:18420"/>
    </cofactor>
    <text evidence="20">Binds 1 Mg(2+) ion per subunit.</text>
</comment>
<feature type="binding site" evidence="20">
    <location>
        <position position="387"/>
    </location>
    <ligand>
        <name>UDP-N-acetyl-alpha-D-glucosamine</name>
        <dbReference type="ChEBI" id="CHEBI:57705"/>
    </ligand>
</feature>
<feature type="binding site" evidence="20">
    <location>
        <position position="376"/>
    </location>
    <ligand>
        <name>UDP-N-acetyl-alpha-D-glucosamine</name>
        <dbReference type="ChEBI" id="CHEBI:57705"/>
    </ligand>
</feature>
<feature type="binding site" evidence="20">
    <location>
        <begin position="396"/>
        <end position="397"/>
    </location>
    <ligand>
        <name>acetyl-CoA</name>
        <dbReference type="ChEBI" id="CHEBI:57288"/>
    </ligand>
</feature>
<comment type="catalytic activity">
    <reaction evidence="17 20">
        <text>alpha-D-glucosamine 1-phosphate + acetyl-CoA = N-acetyl-alpha-D-glucosamine 1-phosphate + CoA + H(+)</text>
        <dbReference type="Rhea" id="RHEA:13725"/>
        <dbReference type="ChEBI" id="CHEBI:15378"/>
        <dbReference type="ChEBI" id="CHEBI:57287"/>
        <dbReference type="ChEBI" id="CHEBI:57288"/>
        <dbReference type="ChEBI" id="CHEBI:57776"/>
        <dbReference type="ChEBI" id="CHEBI:58516"/>
        <dbReference type="EC" id="2.3.1.157"/>
    </reaction>
</comment>
<dbReference type="InterPro" id="IPR001451">
    <property type="entry name" value="Hexapep"/>
</dbReference>
<dbReference type="Gene3D" id="3.90.550.10">
    <property type="entry name" value="Spore Coat Polysaccharide Biosynthesis Protein SpsA, Chain A"/>
    <property type="match status" value="1"/>
</dbReference>
<dbReference type="GO" id="GO:0000902">
    <property type="term" value="P:cell morphogenesis"/>
    <property type="evidence" value="ECO:0007669"/>
    <property type="project" value="UniProtKB-UniRule"/>
</dbReference>
<evidence type="ECO:0000256" key="17">
    <source>
        <dbReference type="ARBA" id="ARBA00048247"/>
    </source>
</evidence>
<dbReference type="GO" id="GO:0009245">
    <property type="term" value="P:lipid A biosynthetic process"/>
    <property type="evidence" value="ECO:0007669"/>
    <property type="project" value="UniProtKB-UniRule"/>
</dbReference>
<dbReference type="GO" id="GO:0009252">
    <property type="term" value="P:peptidoglycan biosynthetic process"/>
    <property type="evidence" value="ECO:0007669"/>
    <property type="project" value="UniProtKB-UniRule"/>
</dbReference>
<dbReference type="EC" id="2.7.7.23" evidence="20"/>
<feature type="binding site" evidence="20">
    <location>
        <position position="433"/>
    </location>
    <ligand>
        <name>acetyl-CoA</name>
        <dbReference type="ChEBI" id="CHEBI:57288"/>
    </ligand>
</feature>
<feature type="binding site" evidence="20">
    <location>
        <position position="390"/>
    </location>
    <ligand>
        <name>acetyl-CoA</name>
        <dbReference type="ChEBI" id="CHEBI:57288"/>
    </ligand>
</feature>
<dbReference type="GO" id="GO:0005737">
    <property type="term" value="C:cytoplasm"/>
    <property type="evidence" value="ECO:0007669"/>
    <property type="project" value="UniProtKB-SubCell"/>
</dbReference>
<reference evidence="23 24" key="1">
    <citation type="submission" date="2015-10" db="EMBL/GenBank/DDBJ databases">
        <title>Candidatus Desulfofervidus auxilii, a hydrogenotrophic sulfate-reducing bacterium involved in the thermophilic anaerobic oxidation of methane.</title>
        <authorList>
            <person name="Krukenberg V."/>
            <person name="Richter M."/>
            <person name="Wegener G."/>
        </authorList>
    </citation>
    <scope>NUCLEOTIDE SEQUENCE [LARGE SCALE GENOMIC DNA]</scope>
    <source>
        <strain evidence="23 24">HS1</strain>
    </source>
</reference>
<feature type="binding site" evidence="20">
    <location>
        <begin position="19"/>
        <end position="22"/>
    </location>
    <ligand>
        <name>UDP-N-acetyl-alpha-D-glucosamine</name>
        <dbReference type="ChEBI" id="CHEBI:57705"/>
    </ligand>
</feature>
<dbReference type="InterPro" id="IPR011004">
    <property type="entry name" value="Trimer_LpxA-like_sf"/>
</dbReference>
<organism evidence="23 24">
    <name type="scientific">Desulfofervidus auxilii</name>
    <dbReference type="NCBI Taxonomy" id="1621989"/>
    <lineage>
        <taxon>Bacteria</taxon>
        <taxon>Pseudomonadati</taxon>
        <taxon>Thermodesulfobacteriota</taxon>
        <taxon>Candidatus Desulfofervidia</taxon>
        <taxon>Candidatus Desulfofervidales</taxon>
        <taxon>Candidatus Desulfofervidaceae</taxon>
        <taxon>Candidatus Desulfofervidus</taxon>
    </lineage>
</organism>
<evidence type="ECO:0000256" key="19">
    <source>
        <dbReference type="ARBA" id="ARBA00049628"/>
    </source>
</evidence>
<evidence type="ECO:0000256" key="3">
    <source>
        <dbReference type="ARBA" id="ARBA00005208"/>
    </source>
</evidence>
<keyword evidence="12 20" id="KW-0133">Cell shape</keyword>
<dbReference type="GO" id="GO:0016020">
    <property type="term" value="C:membrane"/>
    <property type="evidence" value="ECO:0007669"/>
    <property type="project" value="GOC"/>
</dbReference>
<evidence type="ECO:0000256" key="20">
    <source>
        <dbReference type="HAMAP-Rule" id="MF_01631"/>
    </source>
</evidence>
<evidence type="ECO:0000256" key="15">
    <source>
        <dbReference type="ARBA" id="ARBA00023315"/>
    </source>
</evidence>
<comment type="catalytic activity">
    <reaction evidence="18 20">
        <text>N-acetyl-alpha-D-glucosamine 1-phosphate + UTP + H(+) = UDP-N-acetyl-alpha-D-glucosamine + diphosphate</text>
        <dbReference type="Rhea" id="RHEA:13509"/>
        <dbReference type="ChEBI" id="CHEBI:15378"/>
        <dbReference type="ChEBI" id="CHEBI:33019"/>
        <dbReference type="ChEBI" id="CHEBI:46398"/>
        <dbReference type="ChEBI" id="CHEBI:57705"/>
        <dbReference type="ChEBI" id="CHEBI:57776"/>
        <dbReference type="EC" id="2.7.7.23"/>
    </reaction>
</comment>
<dbReference type="SUPFAM" id="SSF53448">
    <property type="entry name" value="Nucleotide-diphospho-sugar transferases"/>
    <property type="match status" value="1"/>
</dbReference>
<evidence type="ECO:0000256" key="5">
    <source>
        <dbReference type="ARBA" id="ARBA00007947"/>
    </source>
</evidence>
<dbReference type="EMBL" id="CP013015">
    <property type="protein sequence ID" value="AMM41706.1"/>
    <property type="molecule type" value="Genomic_DNA"/>
</dbReference>
<feature type="active site" description="Proton acceptor" evidence="20">
    <location>
        <position position="373"/>
    </location>
</feature>
<feature type="binding site" evidence="20">
    <location>
        <position position="114"/>
    </location>
    <ligand>
        <name>Mg(2+)</name>
        <dbReference type="ChEBI" id="CHEBI:18420"/>
    </ligand>
</feature>
<evidence type="ECO:0000256" key="12">
    <source>
        <dbReference type="ARBA" id="ARBA00022960"/>
    </source>
</evidence>
<dbReference type="InterPro" id="IPR005882">
    <property type="entry name" value="Bifunctional_GlmU"/>
</dbReference>
<dbReference type="UniPathway" id="UPA00973"/>
<feature type="binding site" evidence="20">
    <location>
        <position position="343"/>
    </location>
    <ligand>
        <name>UDP-N-acetyl-alpha-D-glucosamine</name>
        <dbReference type="ChEBI" id="CHEBI:57705"/>
    </ligand>
</feature>
<gene>
    <name evidence="20" type="primary">glmU</name>
    <name evidence="23" type="ORF">HS1_001912</name>
</gene>
<dbReference type="PANTHER" id="PTHR43584:SF3">
    <property type="entry name" value="BIFUNCTIONAL PROTEIN GLMU"/>
    <property type="match status" value="1"/>
</dbReference>
<dbReference type="InterPro" id="IPR056729">
    <property type="entry name" value="GMPPB_C"/>
</dbReference>
<feature type="binding site" evidence="20">
    <location>
        <position position="180"/>
    </location>
    <ligand>
        <name>UDP-N-acetyl-alpha-D-glucosamine</name>
        <dbReference type="ChEBI" id="CHEBI:57705"/>
    </ligand>
</feature>
<keyword evidence="7 20" id="KW-0808">Transferase</keyword>
<dbReference type="InterPro" id="IPR050065">
    <property type="entry name" value="GlmU-like"/>
</dbReference>
<dbReference type="KEGG" id="daw:HS1_001912"/>
<evidence type="ECO:0000256" key="18">
    <source>
        <dbReference type="ARBA" id="ARBA00048493"/>
    </source>
</evidence>
<dbReference type="Pfam" id="PF00483">
    <property type="entry name" value="NTP_transferase"/>
    <property type="match status" value="1"/>
</dbReference>
<evidence type="ECO:0000259" key="21">
    <source>
        <dbReference type="Pfam" id="PF00483"/>
    </source>
</evidence>
<name>A0A7U4QLU4_DESA2</name>
<dbReference type="HAMAP" id="MF_01631">
    <property type="entry name" value="GlmU"/>
    <property type="match status" value="1"/>
</dbReference>
<evidence type="ECO:0000256" key="6">
    <source>
        <dbReference type="ARBA" id="ARBA00022490"/>
    </source>
</evidence>
<comment type="caution">
    <text evidence="20">Lacks conserved residue(s) required for the propagation of feature annotation.</text>
</comment>
<comment type="pathway">
    <text evidence="20">Bacterial outer membrane biogenesis; LPS lipid A biosynthesis.</text>
</comment>
<comment type="pathway">
    <text evidence="3 20">Nucleotide-sugar biosynthesis; UDP-N-acetyl-alpha-D-glucosamine biosynthesis; UDP-N-acetyl-alpha-D-glucosamine from N-acetyl-alpha-D-glucosamine 1-phosphate: step 1/1.</text>
</comment>
<feature type="binding site" evidence="20">
    <location>
        <position position="361"/>
    </location>
    <ligand>
        <name>UDP-N-acetyl-alpha-D-glucosamine</name>
        <dbReference type="ChEBI" id="CHEBI:57705"/>
    </ligand>
</feature>
<feature type="binding site" evidence="20">
    <location>
        <position position="33"/>
    </location>
    <ligand>
        <name>UDP-N-acetyl-alpha-D-glucosamine</name>
        <dbReference type="ChEBI" id="CHEBI:57705"/>
    </ligand>
</feature>
<evidence type="ECO:0000256" key="7">
    <source>
        <dbReference type="ARBA" id="ARBA00022679"/>
    </source>
</evidence>
<dbReference type="NCBIfam" id="TIGR01173">
    <property type="entry name" value="glmU"/>
    <property type="match status" value="1"/>
</dbReference>
<dbReference type="SUPFAM" id="SSF51161">
    <property type="entry name" value="Trimeric LpxA-like enzymes"/>
    <property type="match status" value="1"/>
</dbReference>
<dbReference type="CDD" id="cd02540">
    <property type="entry name" value="GT2_GlmU_N_bac"/>
    <property type="match status" value="1"/>
</dbReference>
<feature type="region of interest" description="Pyrophosphorylase" evidence="20">
    <location>
        <begin position="1"/>
        <end position="239"/>
    </location>
</feature>
<comment type="subunit">
    <text evidence="20">Homotrimer.</text>
</comment>
<keyword evidence="24" id="KW-1185">Reference proteome</keyword>
<evidence type="ECO:0000256" key="4">
    <source>
        <dbReference type="ARBA" id="ARBA00007707"/>
    </source>
</evidence>
<keyword evidence="10 20" id="KW-0677">Repeat</keyword>
<dbReference type="PROSITE" id="PS00101">
    <property type="entry name" value="HEXAPEP_TRANSFERASES"/>
    <property type="match status" value="1"/>
</dbReference>
<evidence type="ECO:0000256" key="14">
    <source>
        <dbReference type="ARBA" id="ARBA00023268"/>
    </source>
</evidence>
<evidence type="ECO:0000256" key="13">
    <source>
        <dbReference type="ARBA" id="ARBA00022984"/>
    </source>
</evidence>
<proteinExistence type="inferred from homology"/>
<feature type="binding site" evidence="20">
    <location>
        <position position="85"/>
    </location>
    <ligand>
        <name>UDP-N-acetyl-alpha-D-glucosamine</name>
        <dbReference type="ChEBI" id="CHEBI:57705"/>
    </ligand>
</feature>
<evidence type="ECO:0000256" key="11">
    <source>
        <dbReference type="ARBA" id="ARBA00022842"/>
    </source>
</evidence>
<dbReference type="Pfam" id="PF00132">
    <property type="entry name" value="Hexapep"/>
    <property type="match status" value="1"/>
</dbReference>
<dbReference type="GO" id="GO:0008360">
    <property type="term" value="P:regulation of cell shape"/>
    <property type="evidence" value="ECO:0007669"/>
    <property type="project" value="UniProtKB-KW"/>
</dbReference>